<dbReference type="Gene3D" id="3.40.390.10">
    <property type="entry name" value="Collagenase (Catalytic Domain)"/>
    <property type="match status" value="1"/>
</dbReference>
<dbReference type="AlphaFoldDB" id="A0A8J6Y3R9"/>
<dbReference type="EMBL" id="JACXWA010000038">
    <property type="protein sequence ID" value="MBD3870178.1"/>
    <property type="molecule type" value="Genomic_DNA"/>
</dbReference>
<organism evidence="3 4">
    <name type="scientific">Candidatus Sulfomarinibacter kjeldsenii</name>
    <dbReference type="NCBI Taxonomy" id="2885994"/>
    <lineage>
        <taxon>Bacteria</taxon>
        <taxon>Pseudomonadati</taxon>
        <taxon>Acidobacteriota</taxon>
        <taxon>Thermoanaerobaculia</taxon>
        <taxon>Thermoanaerobaculales</taxon>
        <taxon>Candidatus Sulfomarinibacteraceae</taxon>
        <taxon>Candidatus Sulfomarinibacter</taxon>
    </lineage>
</organism>
<dbReference type="InterPro" id="IPR024079">
    <property type="entry name" value="MetalloPept_cat_dom_sf"/>
</dbReference>
<sequence length="523" mass="55410">MRRHAQWPILLLLLILSAGFSGATTIVPAADPGELALDSHAVFLARAGESRVLARSNYIATSTELEVVSVVKGSITPGEVIESIVPGGFKDGVGWAVSGVPHLEVGEVYLFFADQNPRGRWQPRLMADSVLRREVAKDGSIVLVPLDEATQLSRVSPFEKAVPLVPGPVDEVLFLEAIERSLDGNFGWSWSPPMVKLEEAAAVAKSVPGECSFMNSSGRNIRWKTFDSGGRVNISATSGGDPSVSEGGFSEVSGAISRWNDDVDPTSLNLRYSEPSSFTFSSCKSGELDDYPPSGTNVVVFDDPCDDIADLSGCSGTLGFGGPWFGGSHTHDGTSWTTASSLFVVLNNGSGCLGSTGYERMISHEIGHGLGFDHVSDSSANMYAWCCHDHNSTDSTCAQYAYPVAASTNTPTPTWTPGGSTNTPTRTRTPTFTRTPTPTSGGPTNTPTRTPTTPPPTPTTRPPTPTAGPTEPSKVTVPVVVHSDGVGGTSWRSDVMVSNQNSASQTVRFTYQTANKAAFSKNR</sequence>
<keyword evidence="2" id="KW-0732">Signal</keyword>
<protein>
    <recommendedName>
        <fullName evidence="5">Peptidase metallopeptidase domain-containing protein</fullName>
    </recommendedName>
</protein>
<dbReference type="Proteomes" id="UP000598633">
    <property type="component" value="Unassembled WGS sequence"/>
</dbReference>
<dbReference type="SUPFAM" id="SSF55486">
    <property type="entry name" value="Metalloproteases ('zincins'), catalytic domain"/>
    <property type="match status" value="1"/>
</dbReference>
<feature type="chain" id="PRO_5035206702" description="Peptidase metallopeptidase domain-containing protein" evidence="2">
    <location>
        <begin position="24"/>
        <end position="523"/>
    </location>
</feature>
<feature type="compositionally biased region" description="Low complexity" evidence="1">
    <location>
        <begin position="407"/>
        <end position="451"/>
    </location>
</feature>
<reference evidence="3 4" key="1">
    <citation type="submission" date="2020-08" db="EMBL/GenBank/DDBJ databases">
        <title>Acidobacteriota in marine sediments use diverse sulfur dissimilation pathways.</title>
        <authorList>
            <person name="Wasmund K."/>
        </authorList>
    </citation>
    <scope>NUCLEOTIDE SEQUENCE [LARGE SCALE GENOMIC DNA]</scope>
    <source>
        <strain evidence="3">MAG AM3-A</strain>
    </source>
</reference>
<evidence type="ECO:0008006" key="5">
    <source>
        <dbReference type="Google" id="ProtNLM"/>
    </source>
</evidence>
<dbReference type="GO" id="GO:0008237">
    <property type="term" value="F:metallopeptidase activity"/>
    <property type="evidence" value="ECO:0007669"/>
    <property type="project" value="InterPro"/>
</dbReference>
<feature type="compositionally biased region" description="Pro residues" evidence="1">
    <location>
        <begin position="452"/>
        <end position="466"/>
    </location>
</feature>
<comment type="caution">
    <text evidence="3">The sequence shown here is derived from an EMBL/GenBank/DDBJ whole genome shotgun (WGS) entry which is preliminary data.</text>
</comment>
<name>A0A8J6Y3R9_9BACT</name>
<accession>A0A8J6Y3R9</accession>
<proteinExistence type="predicted"/>
<evidence type="ECO:0000313" key="4">
    <source>
        <dbReference type="Proteomes" id="UP000598633"/>
    </source>
</evidence>
<evidence type="ECO:0000256" key="2">
    <source>
        <dbReference type="SAM" id="SignalP"/>
    </source>
</evidence>
<evidence type="ECO:0000313" key="3">
    <source>
        <dbReference type="EMBL" id="MBD3870178.1"/>
    </source>
</evidence>
<feature type="non-terminal residue" evidence="3">
    <location>
        <position position="523"/>
    </location>
</feature>
<feature type="signal peptide" evidence="2">
    <location>
        <begin position="1"/>
        <end position="23"/>
    </location>
</feature>
<feature type="region of interest" description="Disordered" evidence="1">
    <location>
        <begin position="407"/>
        <end position="474"/>
    </location>
</feature>
<evidence type="ECO:0000256" key="1">
    <source>
        <dbReference type="SAM" id="MobiDB-lite"/>
    </source>
</evidence>
<gene>
    <name evidence="3" type="ORF">IFJ97_02325</name>
</gene>